<sequence length="226" mass="24806">MVTTVDTPEPDDSRPKLGERSARRRHEADAAGSMGVVFGGSNVFVNSGSMESVSIGSTYSPKADEGDDRSAEYVADLQAEVSGLERASKRRLLAYRTLRFLVLTTSAITPALALLSAPSWITAAVASLAFLSEGTIQLTRMHDRAVLDIRRVSLLGRELRMFRTQVGNYTNTDRRLLLLVQRIEAIREENDRDVLNVLQQSFGAYGQERPSANESGRPEGRPPPVT</sequence>
<accession>A0A1I6EK96</accession>
<evidence type="ECO:0000313" key="4">
    <source>
        <dbReference type="Proteomes" id="UP000198583"/>
    </source>
</evidence>
<dbReference type="OrthoDB" id="9891247at2"/>
<name>A0A1I6EK96_9PSEU</name>
<dbReference type="Proteomes" id="UP000198583">
    <property type="component" value="Unassembled WGS sequence"/>
</dbReference>
<dbReference type="EMBL" id="FOYL01000004">
    <property type="protein sequence ID" value="SFR17892.1"/>
    <property type="molecule type" value="Genomic_DNA"/>
</dbReference>
<feature type="compositionally biased region" description="Basic and acidic residues" evidence="1">
    <location>
        <begin position="11"/>
        <end position="29"/>
    </location>
</feature>
<keyword evidence="2" id="KW-0472">Membrane</keyword>
<gene>
    <name evidence="3" type="ORF">SAMN04488564_104671</name>
</gene>
<protein>
    <recommendedName>
        <fullName evidence="5">SMODS and SLOG-associating 2TM effector domain-containing protein</fullName>
    </recommendedName>
</protein>
<keyword evidence="4" id="KW-1185">Reference proteome</keyword>
<dbReference type="AlphaFoldDB" id="A0A1I6EK96"/>
<feature type="transmembrane region" description="Helical" evidence="2">
    <location>
        <begin position="98"/>
        <end position="131"/>
    </location>
</feature>
<evidence type="ECO:0000256" key="1">
    <source>
        <dbReference type="SAM" id="MobiDB-lite"/>
    </source>
</evidence>
<keyword evidence="2" id="KW-0812">Transmembrane</keyword>
<evidence type="ECO:0000256" key="2">
    <source>
        <dbReference type="SAM" id="Phobius"/>
    </source>
</evidence>
<evidence type="ECO:0008006" key="5">
    <source>
        <dbReference type="Google" id="ProtNLM"/>
    </source>
</evidence>
<reference evidence="4" key="1">
    <citation type="submission" date="2016-10" db="EMBL/GenBank/DDBJ databases">
        <authorList>
            <person name="Varghese N."/>
            <person name="Submissions S."/>
        </authorList>
    </citation>
    <scope>NUCLEOTIDE SEQUENCE [LARGE SCALE GENOMIC DNA]</scope>
    <source>
        <strain evidence="4">DSM 44232</strain>
    </source>
</reference>
<dbReference type="NCBIfam" id="NF033634">
    <property type="entry name" value="SLATT_1"/>
    <property type="match status" value="1"/>
</dbReference>
<keyword evidence="2" id="KW-1133">Transmembrane helix</keyword>
<feature type="region of interest" description="Disordered" evidence="1">
    <location>
        <begin position="1"/>
        <end position="29"/>
    </location>
</feature>
<feature type="region of interest" description="Disordered" evidence="1">
    <location>
        <begin position="205"/>
        <end position="226"/>
    </location>
</feature>
<organism evidence="3 4">
    <name type="scientific">Lentzea waywayandensis</name>
    <dbReference type="NCBI Taxonomy" id="84724"/>
    <lineage>
        <taxon>Bacteria</taxon>
        <taxon>Bacillati</taxon>
        <taxon>Actinomycetota</taxon>
        <taxon>Actinomycetes</taxon>
        <taxon>Pseudonocardiales</taxon>
        <taxon>Pseudonocardiaceae</taxon>
        <taxon>Lentzea</taxon>
    </lineage>
</organism>
<proteinExistence type="predicted"/>
<evidence type="ECO:0000313" key="3">
    <source>
        <dbReference type="EMBL" id="SFR17892.1"/>
    </source>
</evidence>